<proteinExistence type="predicted"/>
<keyword evidence="3" id="KW-1185">Reference proteome</keyword>
<evidence type="ECO:0000313" key="2">
    <source>
        <dbReference type="EMBL" id="OEJ21651.1"/>
    </source>
</evidence>
<protein>
    <recommendedName>
        <fullName evidence="1">CHAT domain-containing protein</fullName>
    </recommendedName>
</protein>
<dbReference type="EMBL" id="MEHJ01000002">
    <property type="protein sequence ID" value="OEJ21651.1"/>
    <property type="molecule type" value="Genomic_DNA"/>
</dbReference>
<dbReference type="PANTHER" id="PTHR19959:SF119">
    <property type="entry name" value="FUNGAL LIPASE-LIKE DOMAIN-CONTAINING PROTEIN"/>
    <property type="match status" value="1"/>
</dbReference>
<sequence length="1196" mass="128559">MRARLQRIAESRDLSSVLEPEARREAEQLADNHGEGDLEARYLLGWFHWYRFCALPTGENQADLRTAVEAFALCFAAGIASVPEPLLPLLAEAAAPHAIQMLQHSEVEPDTRLLFATTDLWERIVRAAPADHPDRTRWLSLCGIALQMRFERTGALQDLDTSIEHLREAWAASAADHPDRVLILSNLGISLVRRFERTGALPDLGTAIDRLQQAVDTTPADHPALAAWLSNLGSALQTRFERTGALEDLEAGIEHLGKAVTAAAADYPGRTALLSNLGVALRTRFERTGVLQDLDSAIDRLQQAVEATPVDHPNHALWQSNLGGALVRRFERTGVLQDLDSAIDRLQQAVEATPADHPALAASLSNLGLALRTRFERTGVLQDLDSAIDRLQQAVEATPVDHPNHAIWLSGLGNALRVRFEGTGALQDLDTAIEHLREALAAIPADNPNRATTLGNLGSGLQRRFERTRALDDLAAAITVGQDAVAASPPDHTDRAVLLSALGGALLRNFELAGALNDLEAAIDRLRQAIAVVPTDHPNRAMWLSNLGVALRARFERTGALQDLDIAVDHLRQAVDATPADHPDLVLWLSNLGSALQLRFTRTRAVSDPDEAVACWLRASEVEAAAPSLRVRAGVMAAGLLAESGDAVRAAAAAEAAVRLLPQVAPRRLERGDQQYAVGSFAGLAATAAALALEAPGGTASERAERALGLLEVGRAVLLSQALETRSDLTDLREHHPELARQFTELRELLDGPVGSSGYTAGRETSDLGLDQGRLVGDRQRMAGQFTDLLAGIRGLDGFSSFALPPATDELLAQASHGPVVVFNVSDHRSDALLLTTEGITSLELPGLTPDKVLQQVTTFRRAQHLAISGNDQAGREKAQATLAQVLKWLWDTASGPVLKALGHHHRPGEEGKKVWPRVWWAPGGLLGLLPVHAAGYHTDPGGSPRTVMDQVVSSYTPTVRALRYARERALPPAGESPPVVRSLIVAMPTTPEQPDLHFVEAEAAMLQDRLPGPVLLREPSPASPSLSAPTKANVLERLAECAIAHFACHGASDPADPSNSRLLLHDHEDDPLTVASLAPVALDQAKLAYLSACRTAAIDTAELFDEAIHLTSAFQLAGFPHVIGTLWEIDDQIAVTIADLFYAGLQSDATELDPDRAAHALHHALRRVRDGHGLPAGFDRTRAPLLWAAHLHAGT</sequence>
<name>A0A1E5NZP3_9ACTN</name>
<dbReference type="AlphaFoldDB" id="A0A1E5NZP3"/>
<dbReference type="InterPro" id="IPR011990">
    <property type="entry name" value="TPR-like_helical_dom_sf"/>
</dbReference>
<feature type="domain" description="CHAT" evidence="1">
    <location>
        <begin position="886"/>
        <end position="1195"/>
    </location>
</feature>
<dbReference type="SUPFAM" id="SSF81901">
    <property type="entry name" value="HCP-like"/>
    <property type="match status" value="1"/>
</dbReference>
<dbReference type="Pfam" id="PF13432">
    <property type="entry name" value="TPR_16"/>
    <property type="match status" value="1"/>
</dbReference>
<dbReference type="Pfam" id="PF12770">
    <property type="entry name" value="CHAT"/>
    <property type="match status" value="1"/>
</dbReference>
<dbReference type="SUPFAM" id="SSF48452">
    <property type="entry name" value="TPR-like"/>
    <property type="match status" value="1"/>
</dbReference>
<reference evidence="2 3" key="1">
    <citation type="submission" date="2016-08" db="EMBL/GenBank/DDBJ databases">
        <title>Complete genome sequence of Streptomyces agglomeratus strain 6-3-2, a novel anti-MRSA actinomycete isolated from Wuli of Tebit, China.</title>
        <authorList>
            <person name="Chen X."/>
        </authorList>
    </citation>
    <scope>NUCLEOTIDE SEQUENCE [LARGE SCALE GENOMIC DNA]</scope>
    <source>
        <strain evidence="2 3">6-3-2</strain>
    </source>
</reference>
<evidence type="ECO:0000313" key="3">
    <source>
        <dbReference type="Proteomes" id="UP000095759"/>
    </source>
</evidence>
<comment type="caution">
    <text evidence="2">The sequence shown here is derived from an EMBL/GenBank/DDBJ whole genome shotgun (WGS) entry which is preliminary data.</text>
</comment>
<dbReference type="Pfam" id="PF13374">
    <property type="entry name" value="TPR_10"/>
    <property type="match status" value="1"/>
</dbReference>
<dbReference type="Gene3D" id="1.25.40.10">
    <property type="entry name" value="Tetratricopeptide repeat domain"/>
    <property type="match status" value="3"/>
</dbReference>
<dbReference type="Proteomes" id="UP000095759">
    <property type="component" value="Unassembled WGS sequence"/>
</dbReference>
<accession>A0A1E5NZP3</accession>
<evidence type="ECO:0000259" key="1">
    <source>
        <dbReference type="Pfam" id="PF12770"/>
    </source>
</evidence>
<organism evidence="2 3">
    <name type="scientific">Streptomyces agglomeratus</name>
    <dbReference type="NCBI Taxonomy" id="285458"/>
    <lineage>
        <taxon>Bacteria</taxon>
        <taxon>Bacillati</taxon>
        <taxon>Actinomycetota</taxon>
        <taxon>Actinomycetes</taxon>
        <taxon>Kitasatosporales</taxon>
        <taxon>Streptomycetaceae</taxon>
        <taxon>Streptomyces</taxon>
    </lineage>
</organism>
<dbReference type="InterPro" id="IPR024983">
    <property type="entry name" value="CHAT_dom"/>
</dbReference>
<gene>
    <name evidence="2" type="ORF">AS594_39740</name>
</gene>
<dbReference type="PANTHER" id="PTHR19959">
    <property type="entry name" value="KINESIN LIGHT CHAIN"/>
    <property type="match status" value="1"/>
</dbReference>